<organism evidence="6 7">
    <name type="scientific">Scheffersomyces spartinae</name>
    <dbReference type="NCBI Taxonomy" id="45513"/>
    <lineage>
        <taxon>Eukaryota</taxon>
        <taxon>Fungi</taxon>
        <taxon>Dikarya</taxon>
        <taxon>Ascomycota</taxon>
        <taxon>Saccharomycotina</taxon>
        <taxon>Pichiomycetes</taxon>
        <taxon>Debaryomycetaceae</taxon>
        <taxon>Scheffersomyces</taxon>
    </lineage>
</organism>
<evidence type="ECO:0000313" key="6">
    <source>
        <dbReference type="EMBL" id="KAG7196023.1"/>
    </source>
</evidence>
<dbReference type="GO" id="GO:0072542">
    <property type="term" value="F:protein phosphatase activator activity"/>
    <property type="evidence" value="ECO:0007669"/>
    <property type="project" value="TreeGrafter"/>
</dbReference>
<dbReference type="RefSeq" id="XP_043051568.1">
    <property type="nucleotide sequence ID" value="XM_043190891.1"/>
</dbReference>
<dbReference type="Proteomes" id="UP000790833">
    <property type="component" value="Unassembled WGS sequence"/>
</dbReference>
<dbReference type="InterPro" id="IPR011993">
    <property type="entry name" value="PH-like_dom_sf"/>
</dbReference>
<sequence length="864" mass="98725">MEEPKPEPDVPINTNVPRRVKVYLLQGDDWLDNGTGYCFGEVEPESNRPYFIVRHELDHDDIILKLYLEGTTQYQRQQESLIVWTDHSGKDLALSFQEIEGCADVCDFIVRAQHSKLSANISLYYVIPGSVDGDDITELIAGPIKYPELPTMSNLEECLDLIRSASSSQYARNCIVKYLLEQDYFDKLVGIFNQSESSRKITNLFLLNEIVRSLFQYGDPILVESFVSRIDRIYGMAGILEYDAETPHMKTCYRDLLDRKLFKFVIPIDDVEMFKKDFYLTFIKDVVLSRFLEDQAFHIIQSLIYTNQVNIIEYLAKSELVKYLMSMYQVLDGYTNDDGVHVETKRDGIRMLHQYVLIAKSLQGKQRIAFFSALIKGGLFDMINFALNDDLSEIRILGTELIVVIIELDVSLVNTLHHPGEESGDLIIDDGNCKEIEEPDPNIPRCKGVNLRLSDDMTLIKIFTKLMKRDQNPGLKIQVFEALRILLDPETVQAPLWCDSERSNDDIVTGILNGKDDTEEVNHGGVNTSNYFKAFYEQVAPELFESLIKLSQSNDLSPRLFQDHLLLQQLCDLIVYCCGEHDTLLSRPFFLVNDIVLGVSKILISKCKTSLKLSAVRCIRCLVLLNDDLYCQYIITKPVLHNFFIFFQEVVHRNNLANSSCLDFLDTIVKNFDPSTTAQASKYNYHALAHYIYQNYHELCETEISYVSTGKTLIRLVEEANFVHKQGNDEHAHMEDDSCDDDSADMEEEEEEEEEAEKEEEEEEKEEEEEEEEEEEVEADAEADAEGEELAQDTIKVSTPGNLQQENGGPLDRNKEQELPRVTIHSSKKINSNHAQQQLQALKAKHILDVPISLATTSNGTTTS</sequence>
<gene>
    <name evidence="6" type="primary">PSY2</name>
    <name evidence="6" type="ORF">KQ657_000030</name>
</gene>
<dbReference type="EMBL" id="JAHMUF010000001">
    <property type="protein sequence ID" value="KAG7196023.1"/>
    <property type="molecule type" value="Genomic_DNA"/>
</dbReference>
<dbReference type="InterPro" id="IPR006887">
    <property type="entry name" value="P4R3-like_central_dom"/>
</dbReference>
<proteinExistence type="predicted"/>
<protein>
    <submittedName>
        <fullName evidence="6">Platinum sensitivity protein</fullName>
    </submittedName>
</protein>
<feature type="compositionally biased region" description="Acidic residues" evidence="3">
    <location>
        <begin position="737"/>
        <end position="791"/>
    </location>
</feature>
<dbReference type="GeneID" id="66113404"/>
<feature type="compositionally biased region" description="Basic and acidic residues" evidence="3">
    <location>
        <begin position="726"/>
        <end position="736"/>
    </location>
</feature>
<dbReference type="Pfam" id="PF04802">
    <property type="entry name" value="PP4R3"/>
    <property type="match status" value="1"/>
</dbReference>
<comment type="subcellular location">
    <subcellularLocation>
        <location evidence="1">Nucleus</location>
    </subcellularLocation>
</comment>
<dbReference type="GO" id="GO:0006974">
    <property type="term" value="P:DNA damage response"/>
    <property type="evidence" value="ECO:0007669"/>
    <property type="project" value="TreeGrafter"/>
</dbReference>
<dbReference type="Gene3D" id="2.30.29.30">
    <property type="entry name" value="Pleckstrin-homology domain (PH domain)/Phosphotyrosine-binding domain (PTB)"/>
    <property type="match status" value="1"/>
</dbReference>
<dbReference type="SUPFAM" id="SSF48371">
    <property type="entry name" value="ARM repeat"/>
    <property type="match status" value="1"/>
</dbReference>
<keyword evidence="7" id="KW-1185">Reference proteome</keyword>
<dbReference type="GO" id="GO:0030289">
    <property type="term" value="C:protein phosphatase 4 complex"/>
    <property type="evidence" value="ECO:0007669"/>
    <property type="project" value="TreeGrafter"/>
</dbReference>
<evidence type="ECO:0000256" key="3">
    <source>
        <dbReference type="SAM" id="MobiDB-lite"/>
    </source>
</evidence>
<evidence type="ECO:0000259" key="5">
    <source>
        <dbReference type="Pfam" id="PF22972"/>
    </source>
</evidence>
<dbReference type="InterPro" id="IPR055236">
    <property type="entry name" value="EVH1_PP4R3"/>
</dbReference>
<dbReference type="PANTHER" id="PTHR23318">
    <property type="entry name" value="ATP SYNTHASE GAMMA-RELATED"/>
    <property type="match status" value="1"/>
</dbReference>
<evidence type="ECO:0000313" key="7">
    <source>
        <dbReference type="Proteomes" id="UP000790833"/>
    </source>
</evidence>
<dbReference type="InterPro" id="IPR016024">
    <property type="entry name" value="ARM-type_fold"/>
</dbReference>
<evidence type="ECO:0000256" key="1">
    <source>
        <dbReference type="ARBA" id="ARBA00004123"/>
    </source>
</evidence>
<evidence type="ECO:0000256" key="2">
    <source>
        <dbReference type="ARBA" id="ARBA00023242"/>
    </source>
</evidence>
<dbReference type="Pfam" id="PF22972">
    <property type="entry name" value="EVH1_PP4R3"/>
    <property type="match status" value="1"/>
</dbReference>
<dbReference type="OrthoDB" id="27483at2759"/>
<evidence type="ECO:0000259" key="4">
    <source>
        <dbReference type="Pfam" id="PF04802"/>
    </source>
</evidence>
<feature type="region of interest" description="Disordered" evidence="3">
    <location>
        <begin position="726"/>
        <end position="836"/>
    </location>
</feature>
<dbReference type="AlphaFoldDB" id="A0A9P8AKN9"/>
<comment type="caution">
    <text evidence="6">The sequence shown here is derived from an EMBL/GenBank/DDBJ whole genome shotgun (WGS) entry which is preliminary data.</text>
</comment>
<name>A0A9P8AKN9_9ASCO</name>
<reference evidence="6" key="1">
    <citation type="submission" date="2021-03" db="EMBL/GenBank/DDBJ databases">
        <authorList>
            <person name="Palmer J.M."/>
        </authorList>
    </citation>
    <scope>NUCLEOTIDE SEQUENCE</scope>
    <source>
        <strain evidence="6">ARV_011</strain>
    </source>
</reference>
<feature type="domain" description="PP4R3 EVH1-like" evidence="5">
    <location>
        <begin position="18"/>
        <end position="115"/>
    </location>
</feature>
<dbReference type="SUPFAM" id="SSF50729">
    <property type="entry name" value="PH domain-like"/>
    <property type="match status" value="1"/>
</dbReference>
<keyword evidence="2" id="KW-0539">Nucleus</keyword>
<dbReference type="GO" id="GO:0005654">
    <property type="term" value="C:nucleoplasm"/>
    <property type="evidence" value="ECO:0007669"/>
    <property type="project" value="TreeGrafter"/>
</dbReference>
<feature type="domain" description="Serine/threonine-protein phosphatase 4 regulatory subunit 3-like central" evidence="4">
    <location>
        <begin position="159"/>
        <end position="718"/>
    </location>
</feature>
<feature type="compositionally biased region" description="Polar residues" evidence="3">
    <location>
        <begin position="795"/>
        <end position="807"/>
    </location>
</feature>
<dbReference type="PANTHER" id="PTHR23318:SF0">
    <property type="entry name" value="SERINE_THREONINE-PROTEIN PHOSPHATASE 4 REGULATORY SUBUNIT 3"/>
    <property type="match status" value="1"/>
</dbReference>
<accession>A0A9P8AKN9</accession>
<dbReference type="InterPro" id="IPR051137">
    <property type="entry name" value="PP4R3-like"/>
</dbReference>